<dbReference type="RefSeq" id="WP_073033046.1">
    <property type="nucleotide sequence ID" value="NZ_FQXJ01000031.1"/>
</dbReference>
<dbReference type="Pfam" id="PF05343">
    <property type="entry name" value="Peptidase_M42"/>
    <property type="match status" value="1"/>
</dbReference>
<dbReference type="EMBL" id="FQXJ01000031">
    <property type="protein sequence ID" value="SHI97277.1"/>
    <property type="molecule type" value="Genomic_DNA"/>
</dbReference>
<sequence>MINAQMRSATEFLNRLSISSGVSGHEVSIASLVMERFKSLTDEVQCDAFGNVYTLKRGNSKPNKRIMIAAHMDEIGLIVTKIDPHGFLRFTSIGGVDQRTLLSQEVLIHGRRTIPGIIGSLPPHLLESLDSDQAVKMEDMTIDVGLSPTKLNEVIQVGDIITLRRETYPLLNNVIAGKAFDDRAGVVVMLVCLEELSRLHHGHDVIAVATTQEEVGIRGGITSAYTLNPDLAVAIDVTHASTPDTKGQVTIDLGKGPAVALGPNIHPAIYRQLSETARGHRLPIQIEPIPGHSGTDAWVIQVSQAGIPTGLISIPLRYMHTSVETLDMQDVVNSGKLLAHFIASLPDDLEGLLCY</sequence>
<dbReference type="CDD" id="cd05656">
    <property type="entry name" value="M42_Frv"/>
    <property type="match status" value="1"/>
</dbReference>
<evidence type="ECO:0000256" key="5">
    <source>
        <dbReference type="ARBA" id="ARBA00022801"/>
    </source>
</evidence>
<dbReference type="InterPro" id="IPR008007">
    <property type="entry name" value="Peptidase_M42"/>
</dbReference>
<dbReference type="STRING" id="1121420.SAMN02746098_04946"/>
<dbReference type="Gene3D" id="2.40.30.40">
    <property type="entry name" value="Peptidase M42, domain 2"/>
    <property type="match status" value="1"/>
</dbReference>
<evidence type="ECO:0000313" key="9">
    <source>
        <dbReference type="EMBL" id="SHI97277.1"/>
    </source>
</evidence>
<evidence type="ECO:0000256" key="1">
    <source>
        <dbReference type="ARBA" id="ARBA00006272"/>
    </source>
</evidence>
<dbReference type="GO" id="GO:0046872">
    <property type="term" value="F:metal ion binding"/>
    <property type="evidence" value="ECO:0007669"/>
    <property type="project" value="UniProtKB-UniRule"/>
</dbReference>
<comment type="cofactor">
    <cofactor evidence="8">
        <name>a divalent metal cation</name>
        <dbReference type="ChEBI" id="CHEBI:60240"/>
    </cofactor>
    <text evidence="8">Binds 2 divalent metal cations per subunit.</text>
</comment>
<organism evidence="9 10">
    <name type="scientific">Desulfosporosinus lacus DSM 15449</name>
    <dbReference type="NCBI Taxonomy" id="1121420"/>
    <lineage>
        <taxon>Bacteria</taxon>
        <taxon>Bacillati</taxon>
        <taxon>Bacillota</taxon>
        <taxon>Clostridia</taxon>
        <taxon>Eubacteriales</taxon>
        <taxon>Desulfitobacteriaceae</taxon>
        <taxon>Desulfosporosinus</taxon>
    </lineage>
</organism>
<evidence type="ECO:0000256" key="2">
    <source>
        <dbReference type="ARBA" id="ARBA00022438"/>
    </source>
</evidence>
<keyword evidence="5" id="KW-0378">Hydrolase</keyword>
<dbReference type="PANTHER" id="PTHR32481:SF0">
    <property type="entry name" value="AMINOPEPTIDASE YPDE-RELATED"/>
    <property type="match status" value="1"/>
</dbReference>
<feature type="binding site" evidence="8">
    <location>
        <position position="320"/>
    </location>
    <ligand>
        <name>Zn(2+)</name>
        <dbReference type="ChEBI" id="CHEBI:29105"/>
        <label>2</label>
    </ligand>
</feature>
<evidence type="ECO:0000256" key="8">
    <source>
        <dbReference type="PIRSR" id="PIRSR001123-2"/>
    </source>
</evidence>
<keyword evidence="4 8" id="KW-0479">Metal-binding</keyword>
<dbReference type="GO" id="GO:0006508">
    <property type="term" value="P:proteolysis"/>
    <property type="evidence" value="ECO:0007669"/>
    <property type="project" value="UniProtKB-KW"/>
</dbReference>
<dbReference type="OrthoDB" id="9772053at2"/>
<dbReference type="InterPro" id="IPR023367">
    <property type="entry name" value="Peptidase_M42_dom2"/>
</dbReference>
<dbReference type="GO" id="GO:0004177">
    <property type="term" value="F:aminopeptidase activity"/>
    <property type="evidence" value="ECO:0007669"/>
    <property type="project" value="UniProtKB-UniRule"/>
</dbReference>
<protein>
    <submittedName>
        <fullName evidence="9">Endoglucanase</fullName>
    </submittedName>
</protein>
<dbReference type="Proteomes" id="UP000183954">
    <property type="component" value="Unassembled WGS sequence"/>
</dbReference>
<dbReference type="PIRSF" id="PIRSF001123">
    <property type="entry name" value="PepA_GA"/>
    <property type="match status" value="1"/>
</dbReference>
<evidence type="ECO:0000256" key="7">
    <source>
        <dbReference type="PIRSR" id="PIRSR001123-1"/>
    </source>
</evidence>
<dbReference type="Gene3D" id="3.40.630.10">
    <property type="entry name" value="Zn peptidases"/>
    <property type="match status" value="1"/>
</dbReference>
<keyword evidence="3" id="KW-0645">Protease</keyword>
<proteinExistence type="inferred from homology"/>
<keyword evidence="10" id="KW-1185">Reference proteome</keyword>
<dbReference type="AlphaFoldDB" id="A0A1M6FHX4"/>
<evidence type="ECO:0000256" key="6">
    <source>
        <dbReference type="PIRNR" id="PIRNR001123"/>
    </source>
</evidence>
<accession>A0A1M6FHX4</accession>
<feature type="binding site" evidence="8">
    <location>
        <position position="181"/>
    </location>
    <ligand>
        <name>Zn(2+)</name>
        <dbReference type="ChEBI" id="CHEBI:29105"/>
        <label>2</label>
    </ligand>
</feature>
<feature type="active site" description="Proton acceptor" evidence="7">
    <location>
        <position position="213"/>
    </location>
</feature>
<evidence type="ECO:0000256" key="3">
    <source>
        <dbReference type="ARBA" id="ARBA00022670"/>
    </source>
</evidence>
<comment type="similarity">
    <text evidence="1 6">Belongs to the peptidase M42 family.</text>
</comment>
<name>A0A1M6FHX4_9FIRM</name>
<feature type="binding site" evidence="8">
    <location>
        <position position="181"/>
    </location>
    <ligand>
        <name>Zn(2+)</name>
        <dbReference type="ChEBI" id="CHEBI:29105"/>
        <label>1</label>
    </ligand>
</feature>
<evidence type="ECO:0000313" key="10">
    <source>
        <dbReference type="Proteomes" id="UP000183954"/>
    </source>
</evidence>
<dbReference type="InterPro" id="IPR051464">
    <property type="entry name" value="Peptidase_M42_aminopept"/>
</dbReference>
<keyword evidence="2" id="KW-0031">Aminopeptidase</keyword>
<feature type="binding site" evidence="8">
    <location>
        <position position="214"/>
    </location>
    <ligand>
        <name>Zn(2+)</name>
        <dbReference type="ChEBI" id="CHEBI:29105"/>
        <label>2</label>
    </ligand>
</feature>
<dbReference type="SUPFAM" id="SSF53187">
    <property type="entry name" value="Zn-dependent exopeptidases"/>
    <property type="match status" value="1"/>
</dbReference>
<feature type="binding site" evidence="8">
    <location>
        <position position="236"/>
    </location>
    <ligand>
        <name>Zn(2+)</name>
        <dbReference type="ChEBI" id="CHEBI:29105"/>
        <label>1</label>
    </ligand>
</feature>
<gene>
    <name evidence="9" type="ORF">SAMN02746098_04946</name>
</gene>
<reference evidence="10" key="1">
    <citation type="submission" date="2016-11" db="EMBL/GenBank/DDBJ databases">
        <authorList>
            <person name="Varghese N."/>
            <person name="Submissions S."/>
        </authorList>
    </citation>
    <scope>NUCLEOTIDE SEQUENCE [LARGE SCALE GENOMIC DNA]</scope>
    <source>
        <strain evidence="10">DSM 15449</strain>
    </source>
</reference>
<dbReference type="PANTHER" id="PTHR32481">
    <property type="entry name" value="AMINOPEPTIDASE"/>
    <property type="match status" value="1"/>
</dbReference>
<evidence type="ECO:0000256" key="4">
    <source>
        <dbReference type="ARBA" id="ARBA00022723"/>
    </source>
</evidence>
<feature type="binding site" evidence="8">
    <location>
        <position position="71"/>
    </location>
    <ligand>
        <name>Zn(2+)</name>
        <dbReference type="ChEBI" id="CHEBI:29105"/>
        <label>1</label>
    </ligand>
</feature>
<dbReference type="SUPFAM" id="SSF101821">
    <property type="entry name" value="Aminopeptidase/glucanase lid domain"/>
    <property type="match status" value="1"/>
</dbReference>